<organism evidence="2 3">
    <name type="scientific">Asarcornis scutulata</name>
    <dbReference type="NCBI Taxonomy" id="75869"/>
    <lineage>
        <taxon>Eukaryota</taxon>
        <taxon>Metazoa</taxon>
        <taxon>Chordata</taxon>
        <taxon>Craniata</taxon>
        <taxon>Vertebrata</taxon>
        <taxon>Euteleostomi</taxon>
        <taxon>Archelosauria</taxon>
        <taxon>Archosauria</taxon>
        <taxon>Dinosauria</taxon>
        <taxon>Saurischia</taxon>
        <taxon>Theropoda</taxon>
        <taxon>Coelurosauria</taxon>
        <taxon>Aves</taxon>
        <taxon>Neognathae</taxon>
        <taxon>Galloanserae</taxon>
        <taxon>Anseriformes</taxon>
        <taxon>Anatidae</taxon>
        <taxon>Anatinae</taxon>
        <taxon>Asarcornis</taxon>
    </lineage>
</organism>
<reference evidence="2 3" key="1">
    <citation type="submission" date="2019-09" db="EMBL/GenBank/DDBJ databases">
        <title>Bird 10,000 Genomes (B10K) Project - Family phase.</title>
        <authorList>
            <person name="Zhang G."/>
        </authorList>
    </citation>
    <scope>NUCLEOTIDE SEQUENCE [LARGE SCALE GENOMIC DNA]</scope>
    <source>
        <strain evidence="2">OUT-0051</strain>
        <tissue evidence="2">Kidney</tissue>
    </source>
</reference>
<keyword evidence="3" id="KW-1185">Reference proteome</keyword>
<evidence type="ECO:0000313" key="2">
    <source>
        <dbReference type="EMBL" id="NWZ19417.1"/>
    </source>
</evidence>
<dbReference type="AlphaFoldDB" id="A0A7K7KLM6"/>
<accession>A0A7K7KLM6</accession>
<proteinExistence type="predicted"/>
<dbReference type="Pfam" id="PF23245">
    <property type="entry name" value="RRM_PARP14_2"/>
    <property type="match status" value="1"/>
</dbReference>
<dbReference type="Proteomes" id="UP000525565">
    <property type="component" value="Unassembled WGS sequence"/>
</dbReference>
<dbReference type="InterPro" id="IPR012677">
    <property type="entry name" value="Nucleotide-bd_a/b_plait_sf"/>
</dbReference>
<comment type="caution">
    <text evidence="2">The sequence shown here is derived from an EMBL/GenBank/DDBJ whole genome shotgun (WGS) entry which is preliminary data.</text>
</comment>
<dbReference type="Pfam" id="PF23085">
    <property type="entry name" value="RRM_PARP14_3"/>
    <property type="match status" value="1"/>
</dbReference>
<sequence>KSAEMSSSVVLENVQGCTAKYINMLLENISGLAVDDEFIVEMIPELNVAVATFLKNIDTQEFVNKCEQNKRFKKLNMTARCLEATCSIKAENIPDNISTDYITVYFESARSGGGPVSDIQLLPEENTAIITFCDHKGNG</sequence>
<evidence type="ECO:0000313" key="3">
    <source>
        <dbReference type="Proteomes" id="UP000525565"/>
    </source>
</evidence>
<feature type="non-terminal residue" evidence="2">
    <location>
        <position position="1"/>
    </location>
</feature>
<protein>
    <submittedName>
        <fullName evidence="2">PAR14 polymerase</fullName>
    </submittedName>
</protein>
<gene>
    <name evidence="2" type="primary">Parp14_0</name>
    <name evidence="2" type="ORF">ASASCU_R00877</name>
</gene>
<dbReference type="EMBL" id="VZSO01000022">
    <property type="protein sequence ID" value="NWZ19417.1"/>
    <property type="molecule type" value="Genomic_DNA"/>
</dbReference>
<dbReference type="Gene3D" id="3.30.70.330">
    <property type="match status" value="1"/>
</dbReference>
<name>A0A7K7KLM6_9AVES</name>
<feature type="domain" description="PARP14 second RRM" evidence="1">
    <location>
        <begin position="5"/>
        <end position="83"/>
    </location>
</feature>
<dbReference type="InterPro" id="IPR057050">
    <property type="entry name" value="RRM_PARP14_2"/>
</dbReference>
<feature type="non-terminal residue" evidence="2">
    <location>
        <position position="139"/>
    </location>
</feature>
<evidence type="ECO:0000259" key="1">
    <source>
        <dbReference type="Pfam" id="PF23245"/>
    </source>
</evidence>